<keyword evidence="3" id="KW-0645">Protease</keyword>
<dbReference type="FunFam" id="2.40.10.10:FF:000002">
    <property type="entry name" value="Transmembrane protease serine"/>
    <property type="match status" value="1"/>
</dbReference>
<feature type="signal peptide" evidence="5">
    <location>
        <begin position="1"/>
        <end position="27"/>
    </location>
</feature>
<evidence type="ECO:0000256" key="5">
    <source>
        <dbReference type="SAM" id="SignalP"/>
    </source>
</evidence>
<keyword evidence="3" id="KW-0720">Serine protease</keyword>
<dbReference type="Proteomes" id="UP000239494">
    <property type="component" value="Unassembled WGS sequence"/>
</dbReference>
<dbReference type="InterPro" id="IPR043504">
    <property type="entry name" value="Peptidase_S1_PA_chymotrypsin"/>
</dbReference>
<evidence type="ECO:0000256" key="3">
    <source>
        <dbReference type="RuleBase" id="RU363034"/>
    </source>
</evidence>
<evidence type="ECO:0000256" key="4">
    <source>
        <dbReference type="SAM" id="MobiDB-lite"/>
    </source>
</evidence>
<comment type="caution">
    <text evidence="7">The sequence shown here is derived from an EMBL/GenBank/DDBJ whole genome shotgun (WGS) entry which is preliminary data.</text>
</comment>
<dbReference type="InterPro" id="IPR001314">
    <property type="entry name" value="Peptidase_S1A"/>
</dbReference>
<accession>A0A2T0TAC8</accession>
<dbReference type="PANTHER" id="PTHR24276">
    <property type="entry name" value="POLYSERASE-RELATED"/>
    <property type="match status" value="1"/>
</dbReference>
<dbReference type="SMART" id="SM00020">
    <property type="entry name" value="Tryp_SPc"/>
    <property type="match status" value="1"/>
</dbReference>
<organism evidence="7 8">
    <name type="scientific">Umezawaea tangerina</name>
    <dbReference type="NCBI Taxonomy" id="84725"/>
    <lineage>
        <taxon>Bacteria</taxon>
        <taxon>Bacillati</taxon>
        <taxon>Actinomycetota</taxon>
        <taxon>Actinomycetes</taxon>
        <taxon>Pseudonocardiales</taxon>
        <taxon>Pseudonocardiaceae</taxon>
        <taxon>Umezawaea</taxon>
    </lineage>
</organism>
<dbReference type="InterPro" id="IPR018114">
    <property type="entry name" value="TRYPSIN_HIS"/>
</dbReference>
<dbReference type="GO" id="GO:0004252">
    <property type="term" value="F:serine-type endopeptidase activity"/>
    <property type="evidence" value="ECO:0007669"/>
    <property type="project" value="InterPro"/>
</dbReference>
<evidence type="ECO:0000256" key="2">
    <source>
        <dbReference type="ARBA" id="ARBA00023157"/>
    </source>
</evidence>
<evidence type="ECO:0000313" key="7">
    <source>
        <dbReference type="EMBL" id="PRY42598.1"/>
    </source>
</evidence>
<keyword evidence="5" id="KW-0732">Signal</keyword>
<dbReference type="SUPFAM" id="SSF50494">
    <property type="entry name" value="Trypsin-like serine proteases"/>
    <property type="match status" value="1"/>
</dbReference>
<dbReference type="PROSITE" id="PS50240">
    <property type="entry name" value="TRYPSIN_DOM"/>
    <property type="match status" value="1"/>
</dbReference>
<dbReference type="PANTHER" id="PTHR24276:SF98">
    <property type="entry name" value="FI18310P1-RELATED"/>
    <property type="match status" value="1"/>
</dbReference>
<dbReference type="PROSITE" id="PS00135">
    <property type="entry name" value="TRYPSIN_SER"/>
    <property type="match status" value="1"/>
</dbReference>
<proteinExistence type="inferred from homology"/>
<dbReference type="OrthoDB" id="1496095at2"/>
<gene>
    <name evidence="7" type="ORF">CLV43_104433</name>
</gene>
<keyword evidence="3" id="KW-0378">Hydrolase</keyword>
<evidence type="ECO:0000259" key="6">
    <source>
        <dbReference type="PROSITE" id="PS50240"/>
    </source>
</evidence>
<dbReference type="AlphaFoldDB" id="A0A2T0TAC8"/>
<dbReference type="GO" id="GO:0006508">
    <property type="term" value="P:proteolysis"/>
    <property type="evidence" value="ECO:0007669"/>
    <property type="project" value="UniProtKB-KW"/>
</dbReference>
<dbReference type="FunFam" id="2.40.10.10:FF:000068">
    <property type="entry name" value="transmembrane protease serine 2"/>
    <property type="match status" value="1"/>
</dbReference>
<dbReference type="Pfam" id="PF00089">
    <property type="entry name" value="Trypsin"/>
    <property type="match status" value="1"/>
</dbReference>
<dbReference type="CDD" id="cd00190">
    <property type="entry name" value="Tryp_SPc"/>
    <property type="match status" value="1"/>
</dbReference>
<reference evidence="7 8" key="1">
    <citation type="submission" date="2018-03" db="EMBL/GenBank/DDBJ databases">
        <title>Genomic Encyclopedia of Archaeal and Bacterial Type Strains, Phase II (KMG-II): from individual species to whole genera.</title>
        <authorList>
            <person name="Goeker M."/>
        </authorList>
    </citation>
    <scope>NUCLEOTIDE SEQUENCE [LARGE SCALE GENOMIC DNA]</scope>
    <source>
        <strain evidence="7 8">DSM 44720</strain>
    </source>
</reference>
<dbReference type="InterPro" id="IPR001254">
    <property type="entry name" value="Trypsin_dom"/>
</dbReference>
<evidence type="ECO:0000256" key="1">
    <source>
        <dbReference type="ARBA" id="ARBA00007664"/>
    </source>
</evidence>
<comment type="similarity">
    <text evidence="1">Belongs to the peptidase S1 family.</text>
</comment>
<dbReference type="InterPro" id="IPR050430">
    <property type="entry name" value="Peptidase_S1"/>
</dbReference>
<feature type="chain" id="PRO_5015671976" evidence="5">
    <location>
        <begin position="28"/>
        <end position="281"/>
    </location>
</feature>
<dbReference type="EMBL" id="PVTF01000004">
    <property type="protein sequence ID" value="PRY42598.1"/>
    <property type="molecule type" value="Genomic_DNA"/>
</dbReference>
<dbReference type="PRINTS" id="PR00722">
    <property type="entry name" value="CHYMOTRYPSIN"/>
</dbReference>
<dbReference type="PROSITE" id="PS00134">
    <property type="entry name" value="TRYPSIN_HIS"/>
    <property type="match status" value="1"/>
</dbReference>
<keyword evidence="2" id="KW-1015">Disulfide bond</keyword>
<keyword evidence="8" id="KW-1185">Reference proteome</keyword>
<sequence length="281" mass="28822">MGDTERRLVALVAALAALLSCAAPAGADERIVGGDRVSITAHPWVVYLTDANGFQFCGGTLVAPTKVVTASHCAVGRSASAFRVVAGREDKQSKAGVVSAVTDVWVHPDYVSADRGDDVAVLTLRKELPYPTLPLAGAADAPLYAAGTSAYVYGWGRVSEQGATSRYLLGATVPLSTDSACQDAYPQYDETQMVCAGFAAGGVDTCQGDSGGPLVSGGKLIGVTSWGEGCARAGKPGVYARVAAFEDELAEQLGLTTTAPAAPQPQPQPQPSPEPEPQPEG</sequence>
<dbReference type="PROSITE" id="PS51257">
    <property type="entry name" value="PROKAR_LIPOPROTEIN"/>
    <property type="match status" value="1"/>
</dbReference>
<evidence type="ECO:0000313" key="8">
    <source>
        <dbReference type="Proteomes" id="UP000239494"/>
    </source>
</evidence>
<feature type="compositionally biased region" description="Pro residues" evidence="4">
    <location>
        <begin position="262"/>
        <end position="281"/>
    </location>
</feature>
<dbReference type="RefSeq" id="WP_106187979.1">
    <property type="nucleotide sequence ID" value="NZ_PVTF01000004.1"/>
</dbReference>
<dbReference type="Gene3D" id="2.40.10.10">
    <property type="entry name" value="Trypsin-like serine proteases"/>
    <property type="match status" value="1"/>
</dbReference>
<feature type="region of interest" description="Disordered" evidence="4">
    <location>
        <begin position="252"/>
        <end position="281"/>
    </location>
</feature>
<protein>
    <submittedName>
        <fullName evidence="7">Trypsin</fullName>
    </submittedName>
</protein>
<dbReference type="InterPro" id="IPR033116">
    <property type="entry name" value="TRYPSIN_SER"/>
</dbReference>
<dbReference type="InterPro" id="IPR009003">
    <property type="entry name" value="Peptidase_S1_PA"/>
</dbReference>
<feature type="domain" description="Peptidase S1" evidence="6">
    <location>
        <begin position="31"/>
        <end position="254"/>
    </location>
</feature>
<name>A0A2T0TAC8_9PSEU</name>